<dbReference type="AlphaFoldDB" id="A0A645D0B0"/>
<evidence type="ECO:0000313" key="1">
    <source>
        <dbReference type="EMBL" id="MPM82609.1"/>
    </source>
</evidence>
<comment type="caution">
    <text evidence="1">The sequence shown here is derived from an EMBL/GenBank/DDBJ whole genome shotgun (WGS) entry which is preliminary data.</text>
</comment>
<accession>A0A645D0B0</accession>
<proteinExistence type="predicted"/>
<protein>
    <submittedName>
        <fullName evidence="1">Uncharacterized protein</fullName>
    </submittedName>
</protein>
<dbReference type="EMBL" id="VSSQ01031643">
    <property type="protein sequence ID" value="MPM82609.1"/>
    <property type="molecule type" value="Genomic_DNA"/>
</dbReference>
<sequence length="93" mass="10615">MLNAPVLNFQHDFVLHVVFACGEAVGQLAADHAANDARFVHLAFRHIERFDYRAVADDGDAVGDIRDFVELVRNDNRRDSLFLELLEQVQQLH</sequence>
<reference evidence="1" key="1">
    <citation type="submission" date="2019-08" db="EMBL/GenBank/DDBJ databases">
        <authorList>
            <person name="Kucharzyk K."/>
            <person name="Murdoch R.W."/>
            <person name="Higgins S."/>
            <person name="Loffler F."/>
        </authorList>
    </citation>
    <scope>NUCLEOTIDE SEQUENCE</scope>
</reference>
<gene>
    <name evidence="1" type="ORF">SDC9_129670</name>
</gene>
<organism evidence="1">
    <name type="scientific">bioreactor metagenome</name>
    <dbReference type="NCBI Taxonomy" id="1076179"/>
    <lineage>
        <taxon>unclassified sequences</taxon>
        <taxon>metagenomes</taxon>
        <taxon>ecological metagenomes</taxon>
    </lineage>
</organism>
<name>A0A645D0B0_9ZZZZ</name>